<sequence>MLEKATTTWKDVLEFPIRGRQQKPRQAGLTMVIDKGLGLTEFRDLLEVAATYIDFIKLGFGTSVFYPAAILREKIRLARSYNVDIFPGGTFFEVAVLQGRLNLYLQTARDLGYTFIEISDGTIDMSRTVRLAAVRQARAAGFGVITEVGKKDPRDALSAAYLLNQIAGDQEAGADYVIVEGRESGQGVVIYDGRGAVKEDILASLLAGIKDPDRVIWEAPQKQQQQALIMRLGPNVNLGNVQPGDVLALEALRVGLRGDTLRTTLKVAEVS</sequence>
<dbReference type="SUPFAM" id="SSF102110">
    <property type="entry name" value="(2r)-phospho-3-sulfolactate synthase ComA"/>
    <property type="match status" value="1"/>
</dbReference>
<evidence type="ECO:0000313" key="2">
    <source>
        <dbReference type="EMBL" id="KYH33881.1"/>
    </source>
</evidence>
<gene>
    <name evidence="2" type="primary">yitD</name>
    <name evidence="2" type="ORF">MOMUL_05990</name>
</gene>
<name>A0A151B1T9_9FIRM</name>
<accession>A0A151B1T9</accession>
<comment type="caution">
    <text evidence="2">The sequence shown here is derived from an EMBL/GenBank/DDBJ whole genome shotgun (WGS) entry which is preliminary data.</text>
</comment>
<reference evidence="2 3" key="1">
    <citation type="submission" date="2016-02" db="EMBL/GenBank/DDBJ databases">
        <title>Genome sequence of Moorella mulderi DSM 14980.</title>
        <authorList>
            <person name="Poehlein A."/>
            <person name="Daniel R."/>
        </authorList>
    </citation>
    <scope>NUCLEOTIDE SEQUENCE [LARGE SCALE GENOMIC DNA]</scope>
    <source>
        <strain evidence="2 3">DSM 14980</strain>
    </source>
</reference>
<dbReference type="PANTHER" id="PTHR48413">
    <property type="match status" value="1"/>
</dbReference>
<dbReference type="AlphaFoldDB" id="A0A151B1T9"/>
<dbReference type="PATRIC" id="fig|1122241.3.peg.633"/>
<keyword evidence="2" id="KW-0456">Lyase</keyword>
<dbReference type="Proteomes" id="UP000075670">
    <property type="component" value="Unassembled WGS sequence"/>
</dbReference>
<dbReference type="PANTHER" id="PTHR48413:SF1">
    <property type="entry name" value="PROTEIN HEAT-STRESS-ASSOCIATED 32"/>
    <property type="match status" value="1"/>
</dbReference>
<organism evidence="2 3">
    <name type="scientific">Moorella mulderi DSM 14980</name>
    <dbReference type="NCBI Taxonomy" id="1122241"/>
    <lineage>
        <taxon>Bacteria</taxon>
        <taxon>Bacillati</taxon>
        <taxon>Bacillota</taxon>
        <taxon>Clostridia</taxon>
        <taxon>Neomoorellales</taxon>
        <taxon>Neomoorellaceae</taxon>
        <taxon>Neomoorella</taxon>
    </lineage>
</organism>
<dbReference type="RefSeq" id="WP_062281229.1">
    <property type="nucleotide sequence ID" value="NZ_LTBC01000001.1"/>
</dbReference>
<evidence type="ECO:0000313" key="3">
    <source>
        <dbReference type="Proteomes" id="UP000075670"/>
    </source>
</evidence>
<comment type="similarity">
    <text evidence="1">Belongs to the phosphosulfolactate synthase family.</text>
</comment>
<dbReference type="Gene3D" id="3.20.20.70">
    <property type="entry name" value="Aldolase class I"/>
    <property type="match status" value="1"/>
</dbReference>
<dbReference type="EMBL" id="LTBC01000001">
    <property type="protein sequence ID" value="KYH33881.1"/>
    <property type="molecule type" value="Genomic_DNA"/>
</dbReference>
<dbReference type="InterPro" id="IPR036112">
    <property type="entry name" value="ComA_synth_sf"/>
</dbReference>
<dbReference type="Pfam" id="PF02679">
    <property type="entry name" value="ComA"/>
    <property type="match status" value="1"/>
</dbReference>
<dbReference type="OrthoDB" id="7809088at2"/>
<keyword evidence="3" id="KW-1185">Reference proteome</keyword>
<dbReference type="InterPro" id="IPR003830">
    <property type="entry name" value="ComA_synth"/>
</dbReference>
<dbReference type="InterPro" id="IPR013785">
    <property type="entry name" value="Aldolase_TIM"/>
</dbReference>
<proteinExistence type="inferred from homology"/>
<dbReference type="EC" id="4.4.1.19" evidence="2"/>
<protein>
    <submittedName>
        <fullName evidence="2">Phosphosulfolactate synthase</fullName>
        <ecNumber evidence="2">4.4.1.19</ecNumber>
    </submittedName>
</protein>
<dbReference type="GO" id="GO:0043817">
    <property type="term" value="F:phosphosulfolactate synthase activity"/>
    <property type="evidence" value="ECO:0007669"/>
    <property type="project" value="UniProtKB-EC"/>
</dbReference>
<evidence type="ECO:0000256" key="1">
    <source>
        <dbReference type="ARBA" id="ARBA00010424"/>
    </source>
</evidence>